<feature type="domain" description="DUF305" evidence="3">
    <location>
        <begin position="75"/>
        <end position="244"/>
    </location>
</feature>
<proteinExistence type="predicted"/>
<evidence type="ECO:0000256" key="1">
    <source>
        <dbReference type="SAM" id="MobiDB-lite"/>
    </source>
</evidence>
<dbReference type="RefSeq" id="WP_096496789.1">
    <property type="nucleotide sequence ID" value="NZ_CP023445.1"/>
</dbReference>
<dbReference type="Gene3D" id="1.20.1260.10">
    <property type="match status" value="1"/>
</dbReference>
<reference evidence="4" key="1">
    <citation type="submission" date="2017-09" db="EMBL/GenBank/DDBJ databases">
        <title>Complete Genome Sequence of ansamitocin-producing Bacterium Actinosynnema pretiosum X47.</title>
        <authorList>
            <person name="Cao G."/>
            <person name="Zong G."/>
            <person name="Zhong C."/>
            <person name="Fu J."/>
        </authorList>
    </citation>
    <scope>NUCLEOTIDE SEQUENCE [LARGE SCALE GENOMIC DNA]</scope>
    <source>
        <strain evidence="4">X47</strain>
    </source>
</reference>
<dbReference type="Pfam" id="PF03713">
    <property type="entry name" value="DUF305"/>
    <property type="match status" value="1"/>
</dbReference>
<dbReference type="InterPro" id="IPR005183">
    <property type="entry name" value="DUF305_CopM-like"/>
</dbReference>
<keyword evidence="2" id="KW-0472">Membrane</keyword>
<keyword evidence="2" id="KW-1133">Transmembrane helix</keyword>
<dbReference type="InterPro" id="IPR012347">
    <property type="entry name" value="Ferritin-like"/>
</dbReference>
<evidence type="ECO:0000256" key="2">
    <source>
        <dbReference type="SAM" id="Phobius"/>
    </source>
</evidence>
<feature type="transmembrane region" description="Helical" evidence="2">
    <location>
        <begin position="34"/>
        <end position="58"/>
    </location>
</feature>
<keyword evidence="2" id="KW-0812">Transmembrane</keyword>
<dbReference type="Proteomes" id="UP000218505">
    <property type="component" value="Chromosome"/>
</dbReference>
<name>A0A290ZDH8_9PSEU</name>
<dbReference type="EMBL" id="CP023445">
    <property type="protein sequence ID" value="ATE57056.1"/>
    <property type="molecule type" value="Genomic_DNA"/>
</dbReference>
<dbReference type="PANTHER" id="PTHR36933">
    <property type="entry name" value="SLL0788 PROTEIN"/>
    <property type="match status" value="1"/>
</dbReference>
<accession>A0A290ZDH8</accession>
<protein>
    <submittedName>
        <fullName evidence="4">DUF305 domain-containing protein</fullName>
    </submittedName>
</protein>
<dbReference type="PANTHER" id="PTHR36933:SF1">
    <property type="entry name" value="SLL0788 PROTEIN"/>
    <property type="match status" value="1"/>
</dbReference>
<evidence type="ECO:0000259" key="3">
    <source>
        <dbReference type="Pfam" id="PF03713"/>
    </source>
</evidence>
<organism evidence="4 5">
    <name type="scientific">Actinosynnema pretiosum</name>
    <dbReference type="NCBI Taxonomy" id="42197"/>
    <lineage>
        <taxon>Bacteria</taxon>
        <taxon>Bacillati</taxon>
        <taxon>Actinomycetota</taxon>
        <taxon>Actinomycetes</taxon>
        <taxon>Pseudonocardiales</taxon>
        <taxon>Pseudonocardiaceae</taxon>
        <taxon>Actinosynnema</taxon>
    </lineage>
</organism>
<dbReference type="KEGG" id="apre:CNX65_30325"/>
<feature type="region of interest" description="Disordered" evidence="1">
    <location>
        <begin position="1"/>
        <end position="32"/>
    </location>
</feature>
<evidence type="ECO:0000313" key="5">
    <source>
        <dbReference type="Proteomes" id="UP000218505"/>
    </source>
</evidence>
<keyword evidence="5" id="KW-1185">Reference proteome</keyword>
<sequence length="253" mass="26383">MADVERVPDPDDPLTDPADPTPSPEGAGGGRPTAARAVVIGAAVVAVLLLGAAIGLLVKVPGADTGTTPGRDSVDVGFAQDMAVHHVQAVTMSNIALDRTEDDAVRQLAFDIGSTQLEQVGRMKGWLTLWRMPEQPTGGTHMAWMSGQGGTGHHDGAVATEGASAGRSGLMPGMATSEELAKLRSLGGAEFDVYFLQLMLRHHQGGAPMAAYGAEHAEQDAVRTLADNMLRSQTGESEYMEHLLADRGAAPLQ</sequence>
<gene>
    <name evidence="4" type="ORF">CNX65_30325</name>
</gene>
<dbReference type="AlphaFoldDB" id="A0A290ZDH8"/>
<evidence type="ECO:0000313" key="4">
    <source>
        <dbReference type="EMBL" id="ATE57056.1"/>
    </source>
</evidence>